<evidence type="ECO:0008006" key="10">
    <source>
        <dbReference type="Google" id="ProtNLM"/>
    </source>
</evidence>
<dbReference type="Proteomes" id="UP000006755">
    <property type="component" value="Unassembled WGS sequence"/>
</dbReference>
<gene>
    <name evidence="8" type="ORF">B3C1_09937</name>
</gene>
<evidence type="ECO:0000256" key="2">
    <source>
        <dbReference type="ARBA" id="ARBA00005779"/>
    </source>
</evidence>
<keyword evidence="6 7" id="KW-0472">Membrane</keyword>
<keyword evidence="5 7" id="KW-1133">Transmembrane helix</keyword>
<protein>
    <recommendedName>
        <fullName evidence="10">DUF350 domain-containing protein</fullName>
    </recommendedName>
</protein>
<keyword evidence="9" id="KW-1185">Reference proteome</keyword>
<sequence length="136" mass="14354">MENLPLFVQSLAAFGGYFALAIGMLLIFTLVYTWVTPHDEFALIRQNNLAASLAFGGALLGFALPMASAVANSLSWVDGASWGLVALVVQTLTFKVLQLLLRDLSLRISQGELAAGVFTGLASVAVGLLNAACMTY</sequence>
<organism evidence="8 9">
    <name type="scientific">Gallaecimonas xiamenensis 3-C-1</name>
    <dbReference type="NCBI Taxonomy" id="745411"/>
    <lineage>
        <taxon>Bacteria</taxon>
        <taxon>Pseudomonadati</taxon>
        <taxon>Pseudomonadota</taxon>
        <taxon>Gammaproteobacteria</taxon>
        <taxon>Enterobacterales</taxon>
        <taxon>Gallaecimonadaceae</taxon>
        <taxon>Gallaecimonas</taxon>
    </lineage>
</organism>
<evidence type="ECO:0000313" key="8">
    <source>
        <dbReference type="EMBL" id="EKE73709.1"/>
    </source>
</evidence>
<dbReference type="GO" id="GO:0005886">
    <property type="term" value="C:plasma membrane"/>
    <property type="evidence" value="ECO:0007669"/>
    <property type="project" value="UniProtKB-SubCell"/>
</dbReference>
<evidence type="ECO:0000256" key="6">
    <source>
        <dbReference type="ARBA" id="ARBA00023136"/>
    </source>
</evidence>
<feature type="transmembrane region" description="Helical" evidence="7">
    <location>
        <begin position="79"/>
        <end position="101"/>
    </location>
</feature>
<feature type="transmembrane region" description="Helical" evidence="7">
    <location>
        <begin position="47"/>
        <end position="67"/>
    </location>
</feature>
<feature type="transmembrane region" description="Helical" evidence="7">
    <location>
        <begin position="113"/>
        <end position="132"/>
    </location>
</feature>
<comment type="similarity">
    <text evidence="2">Belongs to the UPF0719 family.</text>
</comment>
<evidence type="ECO:0000256" key="4">
    <source>
        <dbReference type="ARBA" id="ARBA00022692"/>
    </source>
</evidence>
<dbReference type="PATRIC" id="fig|745411.4.peg.1948"/>
<keyword evidence="3" id="KW-1003">Cell membrane</keyword>
<dbReference type="Pfam" id="PF03994">
    <property type="entry name" value="DUF350"/>
    <property type="match status" value="1"/>
</dbReference>
<comment type="subcellular location">
    <subcellularLocation>
        <location evidence="1">Cell membrane</location>
        <topology evidence="1">Multi-pass membrane protein</topology>
    </subcellularLocation>
</comment>
<feature type="transmembrane region" description="Helical" evidence="7">
    <location>
        <begin position="12"/>
        <end position="35"/>
    </location>
</feature>
<reference evidence="8 9" key="1">
    <citation type="journal article" date="2012" name="J. Bacteriol.">
        <title>Genome Sequence of Gallaecimonas xiamenensis Type Strain 3-C-1.</title>
        <authorList>
            <person name="Lai Q."/>
            <person name="Wang L."/>
            <person name="Wang W."/>
            <person name="Shao Z."/>
        </authorList>
    </citation>
    <scope>NUCLEOTIDE SEQUENCE [LARGE SCALE GENOMIC DNA]</scope>
    <source>
        <strain evidence="8 9">3-C-1</strain>
    </source>
</reference>
<evidence type="ECO:0000256" key="7">
    <source>
        <dbReference type="SAM" id="Phobius"/>
    </source>
</evidence>
<evidence type="ECO:0000313" key="9">
    <source>
        <dbReference type="Proteomes" id="UP000006755"/>
    </source>
</evidence>
<name>K2JTL8_9GAMM</name>
<accession>K2JTL8</accession>
<dbReference type="RefSeq" id="WP_008484585.1">
    <property type="nucleotide sequence ID" value="NZ_AMRI01000012.1"/>
</dbReference>
<keyword evidence="4 7" id="KW-0812">Transmembrane</keyword>
<dbReference type="PANTHER" id="PTHR40043">
    <property type="entry name" value="UPF0719 INNER MEMBRANE PROTEIN YJFL"/>
    <property type="match status" value="1"/>
</dbReference>
<evidence type="ECO:0000256" key="5">
    <source>
        <dbReference type="ARBA" id="ARBA00022989"/>
    </source>
</evidence>
<dbReference type="AlphaFoldDB" id="K2JTL8"/>
<proteinExistence type="inferred from homology"/>
<dbReference type="EMBL" id="AMRI01000012">
    <property type="protein sequence ID" value="EKE73709.1"/>
    <property type="molecule type" value="Genomic_DNA"/>
</dbReference>
<dbReference type="InterPro" id="IPR007140">
    <property type="entry name" value="DUF350"/>
</dbReference>
<dbReference type="OrthoDB" id="5573330at2"/>
<comment type="caution">
    <text evidence="8">The sequence shown here is derived from an EMBL/GenBank/DDBJ whole genome shotgun (WGS) entry which is preliminary data.</text>
</comment>
<evidence type="ECO:0000256" key="1">
    <source>
        <dbReference type="ARBA" id="ARBA00004651"/>
    </source>
</evidence>
<dbReference type="STRING" id="745411.B3C1_09937"/>
<dbReference type="eggNOG" id="COG3766">
    <property type="taxonomic scope" value="Bacteria"/>
</dbReference>
<evidence type="ECO:0000256" key="3">
    <source>
        <dbReference type="ARBA" id="ARBA00022475"/>
    </source>
</evidence>
<dbReference type="PANTHER" id="PTHR40043:SF1">
    <property type="entry name" value="UPF0719 INNER MEMBRANE PROTEIN YJFL"/>
    <property type="match status" value="1"/>
</dbReference>